<evidence type="ECO:0000313" key="1">
    <source>
        <dbReference type="EMBL" id="SHL81688.1"/>
    </source>
</evidence>
<accession>A0A1M7DQL3</accession>
<keyword evidence="2" id="KW-1185">Reference proteome</keyword>
<dbReference type="RefSeq" id="WP_073081656.1">
    <property type="nucleotide sequence ID" value="NZ_FRBL01000005.1"/>
</dbReference>
<dbReference type="PROSITE" id="PS51257">
    <property type="entry name" value="PROKAR_LIPOPROTEIN"/>
    <property type="match status" value="1"/>
</dbReference>
<evidence type="ECO:0000313" key="2">
    <source>
        <dbReference type="Proteomes" id="UP000184420"/>
    </source>
</evidence>
<dbReference type="OrthoDB" id="670240at2"/>
<dbReference type="EMBL" id="FRBL01000005">
    <property type="protein sequence ID" value="SHL81688.1"/>
    <property type="molecule type" value="Genomic_DNA"/>
</dbReference>
<protein>
    <submittedName>
        <fullName evidence="1">Uncharacterized protein</fullName>
    </submittedName>
</protein>
<reference evidence="1 2" key="1">
    <citation type="submission" date="2016-11" db="EMBL/GenBank/DDBJ databases">
        <authorList>
            <person name="Jaros S."/>
            <person name="Januszkiewicz K."/>
            <person name="Wedrychowicz H."/>
        </authorList>
    </citation>
    <scope>NUCLEOTIDE SEQUENCE [LARGE SCALE GENOMIC DNA]</scope>
    <source>
        <strain evidence="1 2">DSM 27406</strain>
    </source>
</reference>
<organism evidence="1 2">
    <name type="scientific">Chitinophaga jiangningensis</name>
    <dbReference type="NCBI Taxonomy" id="1419482"/>
    <lineage>
        <taxon>Bacteria</taxon>
        <taxon>Pseudomonadati</taxon>
        <taxon>Bacteroidota</taxon>
        <taxon>Chitinophagia</taxon>
        <taxon>Chitinophagales</taxon>
        <taxon>Chitinophagaceae</taxon>
        <taxon>Chitinophaga</taxon>
    </lineage>
</organism>
<sequence>MLIKNAIMILVYTILVSCHENGAALRKAITAEGSGLLQTRQVHDVTVRMSYLPSGWLASVHPNDGREYNQELTFKVNVNCKDIDKLKKLGEQKEASFGLDSLFQLVVKGDTIVPLLAEREANGNIGGITYLITFARPAINTAIPLQLIYKDWIYTSTRLVFPIDYLSVSASDSLSQHL</sequence>
<gene>
    <name evidence="1" type="ORF">SAMN05444266_10591</name>
</gene>
<dbReference type="Proteomes" id="UP000184420">
    <property type="component" value="Unassembled WGS sequence"/>
</dbReference>
<dbReference type="AlphaFoldDB" id="A0A1M7DQL3"/>
<dbReference type="STRING" id="1419482.SAMN05444266_10591"/>
<proteinExistence type="predicted"/>
<name>A0A1M7DQL3_9BACT</name>